<dbReference type="PANTHER" id="PTHR39189:SF1">
    <property type="entry name" value="UPF0173 METAL-DEPENDENT HYDROLASE YTKL"/>
    <property type="match status" value="1"/>
</dbReference>
<evidence type="ECO:0000313" key="1">
    <source>
        <dbReference type="EMBL" id="OGL79481.1"/>
    </source>
</evidence>
<evidence type="ECO:0008006" key="3">
    <source>
        <dbReference type="Google" id="ProtNLM"/>
    </source>
</evidence>
<accession>A0A1F7UMG0</accession>
<comment type="caution">
    <text evidence="1">The sequence shown here is derived from an EMBL/GenBank/DDBJ whole genome shotgun (WGS) entry which is preliminary data.</text>
</comment>
<gene>
    <name evidence="1" type="ORF">A3J43_03580</name>
</gene>
<proteinExistence type="predicted"/>
<dbReference type="SUPFAM" id="SSF56281">
    <property type="entry name" value="Metallo-hydrolase/oxidoreductase"/>
    <property type="match status" value="1"/>
</dbReference>
<protein>
    <recommendedName>
        <fullName evidence="3">Metallo-beta-lactamase domain-containing protein</fullName>
    </recommendedName>
</protein>
<dbReference type="Proteomes" id="UP000176604">
    <property type="component" value="Unassembled WGS sequence"/>
</dbReference>
<name>A0A1F7UMG0_9BACT</name>
<sequence length="264" mass="29949">MKIHYIGLSSFLIENQQGFRILVDPFNDSPEWQLGPNFPKEFQGKPFGANIVLMSEPDADHAYTPGDWLQNAPATKPNSNPFPNLNLRGTVVYEYNGDVNIAWHYTADGLRLAHFGDNSHILTNEQLKEIGTPDIIFISPPKTGNREANEVIRKNIELLKPKIIFWAHHLAPKNLPKENDPEILRKFFTKYFKDNASTNKGYGGEKSFLELCFILENAIILNNEYSGIALDESSLEINDKILEQAKNRPVSFLFRSMLASSNVE</sequence>
<dbReference type="PANTHER" id="PTHR39189">
    <property type="entry name" value="UPF0173 METAL-DEPENDENT HYDROLASE YTKL"/>
    <property type="match status" value="1"/>
</dbReference>
<dbReference type="EMBL" id="MGEF01000007">
    <property type="protein sequence ID" value="OGL79481.1"/>
    <property type="molecule type" value="Genomic_DNA"/>
</dbReference>
<dbReference type="Pfam" id="PF13483">
    <property type="entry name" value="Lactamase_B_3"/>
    <property type="match status" value="1"/>
</dbReference>
<reference evidence="1 2" key="1">
    <citation type="journal article" date="2016" name="Nat. Commun.">
        <title>Thousands of microbial genomes shed light on interconnected biogeochemical processes in an aquifer system.</title>
        <authorList>
            <person name="Anantharaman K."/>
            <person name="Brown C.T."/>
            <person name="Hug L.A."/>
            <person name="Sharon I."/>
            <person name="Castelle C.J."/>
            <person name="Probst A.J."/>
            <person name="Thomas B.C."/>
            <person name="Singh A."/>
            <person name="Wilkins M.J."/>
            <person name="Karaoz U."/>
            <person name="Brodie E.L."/>
            <person name="Williams K.H."/>
            <person name="Hubbard S.S."/>
            <person name="Banfield J.F."/>
        </authorList>
    </citation>
    <scope>NUCLEOTIDE SEQUENCE [LARGE SCALE GENOMIC DNA]</scope>
</reference>
<dbReference type="InterPro" id="IPR036866">
    <property type="entry name" value="RibonucZ/Hydroxyglut_hydro"/>
</dbReference>
<dbReference type="Gene3D" id="3.60.15.10">
    <property type="entry name" value="Ribonuclease Z/Hydroxyacylglutathione hydrolase-like"/>
    <property type="match status" value="1"/>
</dbReference>
<dbReference type="STRING" id="1802397.A3J43_03580"/>
<evidence type="ECO:0000313" key="2">
    <source>
        <dbReference type="Proteomes" id="UP000176604"/>
    </source>
</evidence>
<dbReference type="AlphaFoldDB" id="A0A1F7UMG0"/>
<organism evidence="1 2">
    <name type="scientific">Candidatus Uhrbacteria bacterium RIFCSPHIGHO2_12_FULL_54_23</name>
    <dbReference type="NCBI Taxonomy" id="1802397"/>
    <lineage>
        <taxon>Bacteria</taxon>
        <taxon>Candidatus Uhriibacteriota</taxon>
    </lineage>
</organism>